<evidence type="ECO:0000313" key="1">
    <source>
        <dbReference type="EMBL" id="MBS4197316.1"/>
    </source>
</evidence>
<organism evidence="1 2">
    <name type="scientific">Lederbergia citri</name>
    <dbReference type="NCBI Taxonomy" id="2833580"/>
    <lineage>
        <taxon>Bacteria</taxon>
        <taxon>Bacillati</taxon>
        <taxon>Bacillota</taxon>
        <taxon>Bacilli</taxon>
        <taxon>Bacillales</taxon>
        <taxon>Bacillaceae</taxon>
        <taxon>Lederbergia</taxon>
    </lineage>
</organism>
<dbReference type="EMBL" id="JAGYPG010000004">
    <property type="protein sequence ID" value="MBS4197316.1"/>
    <property type="molecule type" value="Genomic_DNA"/>
</dbReference>
<comment type="caution">
    <text evidence="1">The sequence shown here is derived from an EMBL/GenBank/DDBJ whole genome shotgun (WGS) entry which is preliminary data.</text>
</comment>
<dbReference type="AlphaFoldDB" id="A0A942YKG3"/>
<protein>
    <submittedName>
        <fullName evidence="1">Uncharacterized protein</fullName>
    </submittedName>
</protein>
<dbReference type="Proteomes" id="UP000681414">
    <property type="component" value="Unassembled WGS sequence"/>
</dbReference>
<gene>
    <name evidence="1" type="ORF">KHA97_19915</name>
</gene>
<evidence type="ECO:0000313" key="2">
    <source>
        <dbReference type="Proteomes" id="UP000681414"/>
    </source>
</evidence>
<keyword evidence="2" id="KW-1185">Reference proteome</keyword>
<name>A0A942YKG3_9BACI</name>
<reference evidence="1 2" key="1">
    <citation type="submission" date="2021-05" db="EMBL/GenBank/DDBJ databases">
        <title>Novel Bacillus species.</title>
        <authorList>
            <person name="Liu G."/>
        </authorList>
    </citation>
    <scope>NUCLEOTIDE SEQUENCE [LARGE SCALE GENOMIC DNA]</scope>
    <source>
        <strain evidence="2">FJAT-49780</strain>
    </source>
</reference>
<proteinExistence type="predicted"/>
<dbReference type="RefSeq" id="WP_213126554.1">
    <property type="nucleotide sequence ID" value="NZ_JAGYPG010000004.1"/>
</dbReference>
<accession>A0A942YKG3</accession>
<sequence length="50" mass="5816">MRKVNLTMDENQKYTILKKLVETDGKQDSAAFILGCTKKHVNRMIQGYKK</sequence>